<dbReference type="Pfam" id="PF03869">
    <property type="entry name" value="Arc"/>
    <property type="match status" value="1"/>
</dbReference>
<reference evidence="2 3" key="1">
    <citation type="submission" date="2023-07" db="EMBL/GenBank/DDBJ databases">
        <title>Sorghum-associated microbial communities from plants grown in Nebraska, USA.</title>
        <authorList>
            <person name="Schachtman D."/>
        </authorList>
    </citation>
    <scope>NUCLEOTIDE SEQUENCE [LARGE SCALE GENOMIC DNA]</scope>
    <source>
        <strain evidence="2 3">CC146</strain>
    </source>
</reference>
<dbReference type="GO" id="GO:0003677">
    <property type="term" value="F:DNA binding"/>
    <property type="evidence" value="ECO:0007669"/>
    <property type="project" value="UniProtKB-KW"/>
</dbReference>
<accession>A0ABD5AIR7</accession>
<dbReference type="EMBL" id="JAUSQP010000001">
    <property type="protein sequence ID" value="MDP9802216.1"/>
    <property type="molecule type" value="Genomic_DNA"/>
</dbReference>
<name>A0ABD5AIR7_ACICA</name>
<dbReference type="AlphaFoldDB" id="A0ABD5AIR7"/>
<dbReference type="InterPro" id="IPR005569">
    <property type="entry name" value="Arc_DNA-bd_dom"/>
</dbReference>
<proteinExistence type="predicted"/>
<evidence type="ECO:0000313" key="2">
    <source>
        <dbReference type="EMBL" id="MDP9802216.1"/>
    </source>
</evidence>
<comment type="caution">
    <text evidence="2">The sequence shown here is derived from an EMBL/GenBank/DDBJ whole genome shotgun (WGS) entry which is preliminary data.</text>
</comment>
<sequence>MTNINDSEPISPQYSLRLPVELREKLTNAAKSNSHSLNKEIIIRLEQSLILEKCPECVKYLQTVKNHEKIFEEQYKMFEELNRKDTE</sequence>
<protein>
    <submittedName>
        <fullName evidence="2">DNA-binding protein</fullName>
    </submittedName>
</protein>
<dbReference type="RefSeq" id="WP_307009498.1">
    <property type="nucleotide sequence ID" value="NZ_JAUSQP010000001.1"/>
</dbReference>
<organism evidence="2 3">
    <name type="scientific">Acinetobacter calcoaceticus</name>
    <dbReference type="NCBI Taxonomy" id="471"/>
    <lineage>
        <taxon>Bacteria</taxon>
        <taxon>Pseudomonadati</taxon>
        <taxon>Pseudomonadota</taxon>
        <taxon>Gammaproteobacteria</taxon>
        <taxon>Moraxellales</taxon>
        <taxon>Moraxellaceae</taxon>
        <taxon>Acinetobacter</taxon>
        <taxon>Acinetobacter calcoaceticus/baumannii complex</taxon>
    </lineage>
</organism>
<dbReference type="InterPro" id="IPR010985">
    <property type="entry name" value="Ribbon_hlx_hlx"/>
</dbReference>
<evidence type="ECO:0000313" key="3">
    <source>
        <dbReference type="Proteomes" id="UP001240164"/>
    </source>
</evidence>
<gene>
    <name evidence="2" type="ORF">J2771_000470</name>
</gene>
<dbReference type="Proteomes" id="UP001240164">
    <property type="component" value="Unassembled WGS sequence"/>
</dbReference>
<keyword evidence="2" id="KW-0238">DNA-binding</keyword>
<dbReference type="SUPFAM" id="SSF47598">
    <property type="entry name" value="Ribbon-helix-helix"/>
    <property type="match status" value="1"/>
</dbReference>
<evidence type="ECO:0000259" key="1">
    <source>
        <dbReference type="Pfam" id="PF03869"/>
    </source>
</evidence>
<dbReference type="InterPro" id="IPR013321">
    <property type="entry name" value="Arc_rbn_hlx_hlx"/>
</dbReference>
<feature type="domain" description="Arc-like DNA binding" evidence="1">
    <location>
        <begin position="12"/>
        <end position="50"/>
    </location>
</feature>
<dbReference type="Gene3D" id="1.10.1220.10">
    <property type="entry name" value="Met repressor-like"/>
    <property type="match status" value="1"/>
</dbReference>